<evidence type="ECO:0000313" key="7">
    <source>
        <dbReference type="Proteomes" id="UP000078532"/>
    </source>
</evidence>
<dbReference type="CDD" id="cd00609">
    <property type="entry name" value="AAT_like"/>
    <property type="match status" value="1"/>
</dbReference>
<dbReference type="AlphaFoldDB" id="A0A1B7LJQ1"/>
<dbReference type="OrthoDB" id="9803354at2"/>
<reference evidence="6 7" key="1">
    <citation type="submission" date="2016-04" db="EMBL/GenBank/DDBJ databases">
        <authorList>
            <person name="Evans L.H."/>
            <person name="Alamgir A."/>
            <person name="Owens N."/>
            <person name="Weber N.D."/>
            <person name="Virtaneva K."/>
            <person name="Barbian K."/>
            <person name="Babar A."/>
            <person name="Rosenke K."/>
        </authorList>
    </citation>
    <scope>NUCLEOTIDE SEQUENCE [LARGE SCALE GENOMIC DNA]</scope>
    <source>
        <strain evidence="6 7">LMa1</strain>
    </source>
</reference>
<name>A0A1B7LJQ1_9FIRM</name>
<dbReference type="Gene3D" id="3.90.1150.10">
    <property type="entry name" value="Aspartate Aminotransferase, domain 1"/>
    <property type="match status" value="1"/>
</dbReference>
<dbReference type="InterPro" id="IPR050881">
    <property type="entry name" value="LL-DAP_aminotransferase"/>
</dbReference>
<dbReference type="Proteomes" id="UP000078532">
    <property type="component" value="Unassembled WGS sequence"/>
</dbReference>
<organism evidence="6 7">
    <name type="scientific">Desulfotomaculum copahuensis</name>
    <dbReference type="NCBI Taxonomy" id="1838280"/>
    <lineage>
        <taxon>Bacteria</taxon>
        <taxon>Bacillati</taxon>
        <taxon>Bacillota</taxon>
        <taxon>Clostridia</taxon>
        <taxon>Eubacteriales</taxon>
        <taxon>Desulfotomaculaceae</taxon>
        <taxon>Desulfotomaculum</taxon>
    </lineage>
</organism>
<dbReference type="GO" id="GO:0008483">
    <property type="term" value="F:transaminase activity"/>
    <property type="evidence" value="ECO:0007669"/>
    <property type="project" value="UniProtKB-KW"/>
</dbReference>
<dbReference type="Pfam" id="PF00155">
    <property type="entry name" value="Aminotran_1_2"/>
    <property type="match status" value="1"/>
</dbReference>
<evidence type="ECO:0000256" key="4">
    <source>
        <dbReference type="RuleBase" id="RU000481"/>
    </source>
</evidence>
<sequence length="396" mass="43455">MQLAQRMQKLSSAIFNEMEQFKKKVEARGVQVINLGVGSPDRPPAPHIIQALHRAVDNPLNYRYPMEGLPGLHRAVAGWYRRRFGVELDPEKEVLVLMGSQDGLAHLALACINPGDVALVPDPGYPIYACSILLAGGELHPMPLLAENRFLPDLSAIPVEVLQRARLLWLNYPNNPVAASADRSFFEQVVDFARRHDILVCHDVAYAELAYDGFKPASFLEVPGAREVGIEFYSLSKTYNMAGCRVGFALGNARVLEALGRVKSNIDFGVFRVVQEAGIAALEGPQDCVREMAATYQQRRDVLVDGLVSLGWRMPKPNASMFVWAPLPSGYASSRQFALDLLEKAGVLVIPGLAFGEKGEGYVRIGLVQEEEVLAEAVERIAVMFGRGNISCAVRG</sequence>
<dbReference type="Gene3D" id="3.40.640.10">
    <property type="entry name" value="Type I PLP-dependent aspartate aminotransferase-like (Major domain)"/>
    <property type="match status" value="1"/>
</dbReference>
<dbReference type="InterPro" id="IPR015424">
    <property type="entry name" value="PyrdxlP-dep_Trfase"/>
</dbReference>
<accession>A0A1B7LJQ1</accession>
<dbReference type="STRING" id="1838280.A6M21_02445"/>
<evidence type="ECO:0000313" key="6">
    <source>
        <dbReference type="EMBL" id="OAT86702.1"/>
    </source>
</evidence>
<dbReference type="InterPro" id="IPR004839">
    <property type="entry name" value="Aminotransferase_I/II_large"/>
</dbReference>
<dbReference type="PANTHER" id="PTHR42832:SF3">
    <property type="entry name" value="L-GLUTAMINE--4-(METHYLSULFANYL)-2-OXOBUTANOATE AMINOTRANSFERASE"/>
    <property type="match status" value="1"/>
</dbReference>
<keyword evidence="2 4" id="KW-0032">Aminotransferase</keyword>
<evidence type="ECO:0000259" key="5">
    <source>
        <dbReference type="Pfam" id="PF00155"/>
    </source>
</evidence>
<protein>
    <recommendedName>
        <fullName evidence="4">Aminotransferase</fullName>
        <ecNumber evidence="4">2.6.1.-</ecNumber>
    </recommendedName>
</protein>
<comment type="cofactor">
    <cofactor evidence="1 4">
        <name>pyridoxal 5'-phosphate</name>
        <dbReference type="ChEBI" id="CHEBI:597326"/>
    </cofactor>
</comment>
<evidence type="ECO:0000256" key="3">
    <source>
        <dbReference type="ARBA" id="ARBA00022679"/>
    </source>
</evidence>
<keyword evidence="3 4" id="KW-0808">Transferase</keyword>
<comment type="similarity">
    <text evidence="4">Belongs to the class-I pyridoxal-phosphate-dependent aminotransferase family.</text>
</comment>
<dbReference type="InterPro" id="IPR004838">
    <property type="entry name" value="NHTrfase_class1_PyrdxlP-BS"/>
</dbReference>
<dbReference type="GO" id="GO:0030170">
    <property type="term" value="F:pyridoxal phosphate binding"/>
    <property type="evidence" value="ECO:0007669"/>
    <property type="project" value="InterPro"/>
</dbReference>
<feature type="domain" description="Aminotransferase class I/classII large" evidence="5">
    <location>
        <begin position="31"/>
        <end position="381"/>
    </location>
</feature>
<dbReference type="PANTHER" id="PTHR42832">
    <property type="entry name" value="AMINO ACID AMINOTRANSFERASE"/>
    <property type="match status" value="1"/>
</dbReference>
<proteinExistence type="inferred from homology"/>
<evidence type="ECO:0000256" key="2">
    <source>
        <dbReference type="ARBA" id="ARBA00022576"/>
    </source>
</evidence>
<evidence type="ECO:0000256" key="1">
    <source>
        <dbReference type="ARBA" id="ARBA00001933"/>
    </source>
</evidence>
<keyword evidence="7" id="KW-1185">Reference proteome</keyword>
<dbReference type="InterPro" id="IPR015421">
    <property type="entry name" value="PyrdxlP-dep_Trfase_major"/>
</dbReference>
<dbReference type="EMBL" id="LYVF01000009">
    <property type="protein sequence ID" value="OAT86702.1"/>
    <property type="molecule type" value="Genomic_DNA"/>
</dbReference>
<dbReference type="NCBIfam" id="NF006756">
    <property type="entry name" value="PRK09276.1"/>
    <property type="match status" value="1"/>
</dbReference>
<gene>
    <name evidence="6" type="ORF">A6M21_02445</name>
</gene>
<comment type="caution">
    <text evidence="6">The sequence shown here is derived from an EMBL/GenBank/DDBJ whole genome shotgun (WGS) entry which is preliminary data.</text>
</comment>
<dbReference type="PROSITE" id="PS00105">
    <property type="entry name" value="AA_TRANSFER_CLASS_1"/>
    <property type="match status" value="1"/>
</dbReference>
<dbReference type="EC" id="2.6.1.-" evidence="4"/>
<dbReference type="InterPro" id="IPR015422">
    <property type="entry name" value="PyrdxlP-dep_Trfase_small"/>
</dbReference>
<dbReference type="RefSeq" id="WP_066666019.1">
    <property type="nucleotide sequence ID" value="NZ_LYVF01000009.1"/>
</dbReference>
<dbReference type="SUPFAM" id="SSF53383">
    <property type="entry name" value="PLP-dependent transferases"/>
    <property type="match status" value="1"/>
</dbReference>